<name>A0A372JIX9_9ACTN</name>
<comment type="caution">
    <text evidence="1">The sequence shown here is derived from an EMBL/GenBank/DDBJ whole genome shotgun (WGS) entry which is preliminary data.</text>
</comment>
<evidence type="ECO:0000313" key="1">
    <source>
        <dbReference type="EMBL" id="RFU39971.1"/>
    </source>
</evidence>
<protein>
    <recommendedName>
        <fullName evidence="3">Guanylate cyclase domain-containing protein</fullName>
    </recommendedName>
</protein>
<keyword evidence="2" id="KW-1185">Reference proteome</keyword>
<sequence>MARVYTAMLAFDIVSFTDSRRDEEVRLLLRSRLYDELRDAFTMTMLPWDGCYREDRGDGVLVIAPPDVPPHLLMDPLAHHLLALLRRGNRLAGEPARMRLRAAAHSGHVARDAHGVVGSAVDHMFRLLDAPLFREAAAGSGTELNMIVSDRLYEEVLAERGVLFPERYRRVEVSCKETTARGWVWLPPGGRPSGAVEGPDQA</sequence>
<dbReference type="Proteomes" id="UP000261811">
    <property type="component" value="Unassembled WGS sequence"/>
</dbReference>
<evidence type="ECO:0000313" key="2">
    <source>
        <dbReference type="Proteomes" id="UP000261811"/>
    </source>
</evidence>
<dbReference type="EMBL" id="QURH01000315">
    <property type="protein sequence ID" value="RFU39971.1"/>
    <property type="molecule type" value="Genomic_DNA"/>
</dbReference>
<dbReference type="Gene3D" id="3.30.70.1230">
    <property type="entry name" value="Nucleotide cyclase"/>
    <property type="match status" value="1"/>
</dbReference>
<accession>A0A372JIX9</accession>
<dbReference type="RefSeq" id="WP_117358898.1">
    <property type="nucleotide sequence ID" value="NZ_QURH01000315.1"/>
</dbReference>
<evidence type="ECO:0008006" key="3">
    <source>
        <dbReference type="Google" id="ProtNLM"/>
    </source>
</evidence>
<proteinExistence type="predicted"/>
<dbReference type="AlphaFoldDB" id="A0A372JIX9"/>
<reference evidence="1 2" key="1">
    <citation type="submission" date="2018-08" db="EMBL/GenBank/DDBJ databases">
        <title>Actinomadura jelena sp. nov., a novel Actinomycete isolated from soil in Chad.</title>
        <authorList>
            <person name="Shi L."/>
        </authorList>
    </citation>
    <scope>NUCLEOTIDE SEQUENCE [LARGE SCALE GENOMIC DNA]</scope>
    <source>
        <strain evidence="1 2">NEAU-G17</strain>
    </source>
</reference>
<gene>
    <name evidence="1" type="ORF">DZF91_19530</name>
</gene>
<dbReference type="InterPro" id="IPR029787">
    <property type="entry name" value="Nucleotide_cyclase"/>
</dbReference>
<organism evidence="1 2">
    <name type="scientific">Actinomadura logoneensis</name>
    <dbReference type="NCBI Taxonomy" id="2293572"/>
    <lineage>
        <taxon>Bacteria</taxon>
        <taxon>Bacillati</taxon>
        <taxon>Actinomycetota</taxon>
        <taxon>Actinomycetes</taxon>
        <taxon>Streptosporangiales</taxon>
        <taxon>Thermomonosporaceae</taxon>
        <taxon>Actinomadura</taxon>
    </lineage>
</organism>
<dbReference type="SUPFAM" id="SSF55073">
    <property type="entry name" value="Nucleotide cyclase"/>
    <property type="match status" value="1"/>
</dbReference>
<dbReference type="OrthoDB" id="3482507at2"/>